<reference evidence="10" key="1">
    <citation type="submission" date="2016-02" db="EMBL/GenBank/DDBJ databases">
        <title>Genome sequence of Bacillus trypoxylicola KCTC 13244(T).</title>
        <authorList>
            <person name="Jeong H."/>
            <person name="Park S.-H."/>
            <person name="Choi S.-K."/>
        </authorList>
    </citation>
    <scope>NUCLEOTIDE SEQUENCE [LARGE SCALE GENOMIC DNA]</scope>
    <source>
        <strain evidence="10">KCTC 13244</strain>
    </source>
</reference>
<feature type="transmembrane region" description="Helical" evidence="8">
    <location>
        <begin position="103"/>
        <end position="121"/>
    </location>
</feature>
<protein>
    <submittedName>
        <fullName evidence="10">MFS transporter</fullName>
    </submittedName>
</protein>
<dbReference type="SUPFAM" id="SSF103473">
    <property type="entry name" value="MFS general substrate transporter"/>
    <property type="match status" value="1"/>
</dbReference>
<feature type="domain" description="Major facilitator superfamily (MFS) profile" evidence="9">
    <location>
        <begin position="11"/>
        <end position="386"/>
    </location>
</feature>
<comment type="subcellular location">
    <subcellularLocation>
        <location evidence="1">Cell inner membrane</location>
        <topology evidence="1">Multi-pass membrane protein</topology>
    </subcellularLocation>
</comment>
<dbReference type="EMBL" id="LTAO01000001">
    <property type="protein sequence ID" value="KYG34871.1"/>
    <property type="molecule type" value="Genomic_DNA"/>
</dbReference>
<comment type="caution">
    <text evidence="10">The sequence shown here is derived from an EMBL/GenBank/DDBJ whole genome shotgun (WGS) entry which is preliminary data.</text>
</comment>
<dbReference type="GO" id="GO:0015528">
    <property type="term" value="F:lactose:proton symporter activity"/>
    <property type="evidence" value="ECO:0007669"/>
    <property type="project" value="TreeGrafter"/>
</dbReference>
<evidence type="ECO:0000256" key="8">
    <source>
        <dbReference type="SAM" id="Phobius"/>
    </source>
</evidence>
<feature type="transmembrane region" description="Helical" evidence="8">
    <location>
        <begin position="79"/>
        <end position="97"/>
    </location>
</feature>
<evidence type="ECO:0000256" key="1">
    <source>
        <dbReference type="ARBA" id="ARBA00004429"/>
    </source>
</evidence>
<keyword evidence="2" id="KW-0813">Transport</keyword>
<dbReference type="Proteomes" id="UP000075806">
    <property type="component" value="Unassembled WGS sequence"/>
</dbReference>
<evidence type="ECO:0000256" key="3">
    <source>
        <dbReference type="ARBA" id="ARBA00022475"/>
    </source>
</evidence>
<feature type="transmembrane region" description="Helical" evidence="8">
    <location>
        <begin position="244"/>
        <end position="264"/>
    </location>
</feature>
<dbReference type="STRING" id="519424.AZF04_00630"/>
<dbReference type="Pfam" id="PF12832">
    <property type="entry name" value="MFS_1_like"/>
    <property type="match status" value="1"/>
</dbReference>
<dbReference type="GO" id="GO:0005886">
    <property type="term" value="C:plasma membrane"/>
    <property type="evidence" value="ECO:0007669"/>
    <property type="project" value="UniProtKB-SubCell"/>
</dbReference>
<sequence>MKEPVLTGSHSAVYRLIIYLFFAYSTNTVIISYISVFYREEGLSGSEVGILMAVGPMAMLVAQPIWGYLSDKFKTIKRMLMIALIGLILTASLYYITSGFYQYIIVMFVLFLFLSPITPLGDSLAQKTANYRGLNFGRLRMWGSFGFATTSLITGYILSIIGVNHFVIPLITMAFIAFICACLVEDVPGSTKPVTIIHALKIGVNKKLALFLGCIIFISIPHRTNDSYLGIYIIELGGLESMIGWAWFIAVIAEAFVFAISLTWFKNIHPIKLIIAAAFIFVIRWTLMSFITNPWFILPLQVLHGFSFGLIYITALQYVSKMFPEQLQATGHVLFITTFFALSGIIGSLLGGIIMDIFSIAHMYFLMGLSSFIGMILFVIFLLFQEKKEHIKEGL</sequence>
<keyword evidence="7 8" id="KW-0472">Membrane</keyword>
<keyword evidence="11" id="KW-1185">Reference proteome</keyword>
<proteinExistence type="predicted"/>
<feature type="transmembrane region" description="Helical" evidence="8">
    <location>
        <begin position="208"/>
        <end position="224"/>
    </location>
</feature>
<name>A0A161Q1L2_9BACI</name>
<evidence type="ECO:0000256" key="2">
    <source>
        <dbReference type="ARBA" id="ARBA00022448"/>
    </source>
</evidence>
<dbReference type="InterPro" id="IPR024989">
    <property type="entry name" value="MFS_assoc_dom"/>
</dbReference>
<dbReference type="RefSeq" id="WP_061947126.1">
    <property type="nucleotide sequence ID" value="NZ_LTAO01000001.1"/>
</dbReference>
<evidence type="ECO:0000313" key="11">
    <source>
        <dbReference type="Proteomes" id="UP000075806"/>
    </source>
</evidence>
<dbReference type="GO" id="GO:0030395">
    <property type="term" value="F:lactose binding"/>
    <property type="evidence" value="ECO:0007669"/>
    <property type="project" value="TreeGrafter"/>
</dbReference>
<feature type="transmembrane region" description="Helical" evidence="8">
    <location>
        <begin position="167"/>
        <end position="187"/>
    </location>
</feature>
<feature type="transmembrane region" description="Helical" evidence="8">
    <location>
        <begin position="297"/>
        <end position="319"/>
    </location>
</feature>
<dbReference type="PANTHER" id="PTHR23522:SF10">
    <property type="entry name" value="3-PHENYLPROPIONIC ACID TRANSPORTER-RELATED"/>
    <property type="match status" value="1"/>
</dbReference>
<gene>
    <name evidence="10" type="ORF">AZF04_00630</name>
</gene>
<dbReference type="InterPro" id="IPR036259">
    <property type="entry name" value="MFS_trans_sf"/>
</dbReference>
<keyword evidence="5 8" id="KW-0812">Transmembrane</keyword>
<evidence type="ECO:0000259" key="9">
    <source>
        <dbReference type="PROSITE" id="PS50850"/>
    </source>
</evidence>
<dbReference type="PANTHER" id="PTHR23522">
    <property type="entry name" value="BLL5896 PROTEIN"/>
    <property type="match status" value="1"/>
</dbReference>
<dbReference type="AlphaFoldDB" id="A0A161Q1L2"/>
<evidence type="ECO:0000313" key="10">
    <source>
        <dbReference type="EMBL" id="KYG34871.1"/>
    </source>
</evidence>
<dbReference type="PIRSF" id="PIRSF004925">
    <property type="entry name" value="HcaT"/>
    <property type="match status" value="1"/>
</dbReference>
<dbReference type="NCBIfam" id="NF037955">
    <property type="entry name" value="mfs"/>
    <property type="match status" value="1"/>
</dbReference>
<dbReference type="Gene3D" id="1.20.1250.20">
    <property type="entry name" value="MFS general substrate transporter like domains"/>
    <property type="match status" value="2"/>
</dbReference>
<feature type="transmembrane region" description="Helical" evidence="8">
    <location>
        <begin position="271"/>
        <end position="291"/>
    </location>
</feature>
<accession>A0A161Q1L2</accession>
<feature type="transmembrane region" description="Helical" evidence="8">
    <location>
        <begin position="12"/>
        <end position="36"/>
    </location>
</feature>
<feature type="transmembrane region" description="Helical" evidence="8">
    <location>
        <begin position="48"/>
        <end position="67"/>
    </location>
</feature>
<dbReference type="InterPro" id="IPR020846">
    <property type="entry name" value="MFS_dom"/>
</dbReference>
<evidence type="ECO:0000256" key="7">
    <source>
        <dbReference type="ARBA" id="ARBA00023136"/>
    </source>
</evidence>
<feature type="transmembrane region" description="Helical" evidence="8">
    <location>
        <begin position="361"/>
        <end position="384"/>
    </location>
</feature>
<dbReference type="InterPro" id="IPR026032">
    <property type="entry name" value="HcaT-like"/>
</dbReference>
<organism evidence="10 11">
    <name type="scientific">Alkalihalobacillus trypoxylicola</name>
    <dbReference type="NCBI Taxonomy" id="519424"/>
    <lineage>
        <taxon>Bacteria</taxon>
        <taxon>Bacillati</taxon>
        <taxon>Bacillota</taxon>
        <taxon>Bacilli</taxon>
        <taxon>Bacillales</taxon>
        <taxon>Bacillaceae</taxon>
        <taxon>Alkalihalobacillus</taxon>
    </lineage>
</organism>
<keyword evidence="3" id="KW-1003">Cell membrane</keyword>
<evidence type="ECO:0000256" key="6">
    <source>
        <dbReference type="ARBA" id="ARBA00022989"/>
    </source>
</evidence>
<feature type="transmembrane region" description="Helical" evidence="8">
    <location>
        <begin position="331"/>
        <end position="355"/>
    </location>
</feature>
<evidence type="ECO:0000256" key="5">
    <source>
        <dbReference type="ARBA" id="ARBA00022692"/>
    </source>
</evidence>
<dbReference type="OrthoDB" id="1650886at2"/>
<evidence type="ECO:0000256" key="4">
    <source>
        <dbReference type="ARBA" id="ARBA00022519"/>
    </source>
</evidence>
<keyword evidence="4" id="KW-0997">Cell inner membrane</keyword>
<feature type="transmembrane region" description="Helical" evidence="8">
    <location>
        <begin position="142"/>
        <end position="161"/>
    </location>
</feature>
<dbReference type="PROSITE" id="PS50850">
    <property type="entry name" value="MFS"/>
    <property type="match status" value="1"/>
</dbReference>
<keyword evidence="6 8" id="KW-1133">Transmembrane helix</keyword>